<organism evidence="1 2">
    <name type="scientific">Paramicrobacterium agarici</name>
    <dbReference type="NCBI Taxonomy" id="630514"/>
    <lineage>
        <taxon>Bacteria</taxon>
        <taxon>Bacillati</taxon>
        <taxon>Actinomycetota</taxon>
        <taxon>Actinomycetes</taxon>
        <taxon>Micrococcales</taxon>
        <taxon>Microbacteriaceae</taxon>
        <taxon>Paramicrobacterium</taxon>
    </lineage>
</organism>
<name>A0A2A9DWU4_9MICO</name>
<evidence type="ECO:0000313" key="1">
    <source>
        <dbReference type="EMBL" id="PFG31267.1"/>
    </source>
</evidence>
<dbReference type="RefSeq" id="WP_098407639.1">
    <property type="nucleotide sequence ID" value="NZ_PDJE01000001.1"/>
</dbReference>
<keyword evidence="2" id="KW-1185">Reference proteome</keyword>
<sequence length="376" mass="40051">MTTMLPTEGAQSRSLAVLAHDFLATLRGHQGGLGLAPVTSVIVVVVDGLGTSNLAERAGHARFLTAHRGRSLRAPIPSTTAAALPTLLTGARPGEHGMLGYKVRDPASGRLVNQLTGWDELANPESWQRSSTVFETIAAAGIGAAAVGPRKFADSGFTRAVLRGARYEAADGIGDRVDAAAHLVSSSEPQFVYLYIPELDKIAHKHGWRSERWIAALETVDSELSRLHALVDTRRTGILVTADHGIIDVPPEDQVLYDAIPGLLDGVEAVGGEPRFVQLYADDHVPVDEIATRWRESLGQSAIVATRDEAIAAGWYGPAVPATAARIGDVLVAARTRVAFYDSAPQSASSRKMIGQHGSLSDEERSVPFIRLGAWV</sequence>
<accession>A0A2A9DWU4</accession>
<protein>
    <submittedName>
        <fullName evidence="1">Type I phosphodiesterase/nucleotide pyrophosphatase</fullName>
    </submittedName>
</protein>
<dbReference type="Gene3D" id="3.40.720.10">
    <property type="entry name" value="Alkaline Phosphatase, subunit A"/>
    <property type="match status" value="1"/>
</dbReference>
<dbReference type="Pfam" id="PF01663">
    <property type="entry name" value="Phosphodiest"/>
    <property type="match status" value="1"/>
</dbReference>
<dbReference type="PANTHER" id="PTHR10151:SF120">
    <property type="entry name" value="BIS(5'-ADENOSYL)-TRIPHOSPHATASE"/>
    <property type="match status" value="1"/>
</dbReference>
<evidence type="ECO:0000313" key="2">
    <source>
        <dbReference type="Proteomes" id="UP000221369"/>
    </source>
</evidence>
<dbReference type="Proteomes" id="UP000221369">
    <property type="component" value="Unassembled WGS sequence"/>
</dbReference>
<dbReference type="SUPFAM" id="SSF53649">
    <property type="entry name" value="Alkaline phosphatase-like"/>
    <property type="match status" value="1"/>
</dbReference>
<dbReference type="InterPro" id="IPR002591">
    <property type="entry name" value="Phosphodiest/P_Trfase"/>
</dbReference>
<dbReference type="InterPro" id="IPR017850">
    <property type="entry name" value="Alkaline_phosphatase_core_sf"/>
</dbReference>
<dbReference type="GO" id="GO:0016787">
    <property type="term" value="F:hydrolase activity"/>
    <property type="evidence" value="ECO:0007669"/>
    <property type="project" value="UniProtKB-ARBA"/>
</dbReference>
<dbReference type="AlphaFoldDB" id="A0A2A9DWU4"/>
<dbReference type="PANTHER" id="PTHR10151">
    <property type="entry name" value="ECTONUCLEOTIDE PYROPHOSPHATASE/PHOSPHODIESTERASE"/>
    <property type="match status" value="1"/>
</dbReference>
<proteinExistence type="predicted"/>
<reference evidence="1 2" key="1">
    <citation type="submission" date="2017-10" db="EMBL/GenBank/DDBJ databases">
        <title>Sequencing the genomes of 1000 actinobacteria strains.</title>
        <authorList>
            <person name="Klenk H.-P."/>
        </authorList>
    </citation>
    <scope>NUCLEOTIDE SEQUENCE [LARGE SCALE GENOMIC DNA]</scope>
    <source>
        <strain evidence="1 2">DSM 21798</strain>
    </source>
</reference>
<dbReference type="EMBL" id="PDJE01000001">
    <property type="protein sequence ID" value="PFG31267.1"/>
    <property type="molecule type" value="Genomic_DNA"/>
</dbReference>
<comment type="caution">
    <text evidence="1">The sequence shown here is derived from an EMBL/GenBank/DDBJ whole genome shotgun (WGS) entry which is preliminary data.</text>
</comment>
<gene>
    <name evidence="1" type="ORF">ATJ78_2228</name>
</gene>